<feature type="domain" description="SEA" evidence="7">
    <location>
        <begin position="173"/>
        <end position="216"/>
    </location>
</feature>
<keyword evidence="9" id="KW-0378">Hydrolase</keyword>
<reference evidence="9" key="1">
    <citation type="submission" date="2023-01" db="EMBL/GenBank/DDBJ databases">
        <title>Genome assembly of the deep-sea coral Lophelia pertusa.</title>
        <authorList>
            <person name="Herrera S."/>
            <person name="Cordes E."/>
        </authorList>
    </citation>
    <scope>NUCLEOTIDE SEQUENCE</scope>
    <source>
        <strain evidence="9">USNM1676648</strain>
        <tissue evidence="9">Polyp</tissue>
    </source>
</reference>
<dbReference type="SMART" id="SM00181">
    <property type="entry name" value="EGF"/>
    <property type="match status" value="2"/>
</dbReference>
<feature type="domain" description="EGF-like" evidence="8">
    <location>
        <begin position="74"/>
        <end position="113"/>
    </location>
</feature>
<comment type="caution">
    <text evidence="6">Lacks conserved residue(s) required for the propagation of feature annotation.</text>
</comment>
<evidence type="ECO:0000256" key="1">
    <source>
        <dbReference type="ARBA" id="ARBA00022536"/>
    </source>
</evidence>
<dbReference type="PROSITE" id="PS50092">
    <property type="entry name" value="TSP1"/>
    <property type="match status" value="1"/>
</dbReference>
<dbReference type="EC" id="3.4.24.87" evidence="9"/>
<feature type="domain" description="EGF-like" evidence="8">
    <location>
        <begin position="20"/>
        <end position="60"/>
    </location>
</feature>
<evidence type="ECO:0000256" key="2">
    <source>
        <dbReference type="ARBA" id="ARBA00022729"/>
    </source>
</evidence>
<dbReference type="CDD" id="cd00054">
    <property type="entry name" value="EGF_CA"/>
    <property type="match status" value="1"/>
</dbReference>
<dbReference type="SUPFAM" id="SSF82895">
    <property type="entry name" value="TSP-1 type 1 repeat"/>
    <property type="match status" value="1"/>
</dbReference>
<gene>
    <name evidence="9" type="primary">ADAMTS13_1</name>
    <name evidence="9" type="ORF">OS493_032101</name>
</gene>
<evidence type="ECO:0000256" key="5">
    <source>
        <dbReference type="ARBA" id="ARBA00023180"/>
    </source>
</evidence>
<dbReference type="PROSITE" id="PS50026">
    <property type="entry name" value="EGF_3"/>
    <property type="match status" value="2"/>
</dbReference>
<feature type="disulfide bond" evidence="6">
    <location>
        <begin position="103"/>
        <end position="112"/>
    </location>
</feature>
<dbReference type="PROSITE" id="PS00022">
    <property type="entry name" value="EGF_1"/>
    <property type="match status" value="2"/>
</dbReference>
<evidence type="ECO:0000256" key="4">
    <source>
        <dbReference type="ARBA" id="ARBA00023157"/>
    </source>
</evidence>
<dbReference type="PROSITE" id="PS01186">
    <property type="entry name" value="EGF_2"/>
    <property type="match status" value="1"/>
</dbReference>
<dbReference type="InterPro" id="IPR000884">
    <property type="entry name" value="TSP1_rpt"/>
</dbReference>
<dbReference type="OrthoDB" id="6051778at2759"/>
<dbReference type="InterPro" id="IPR051022">
    <property type="entry name" value="Notch_Cell-Fate_Det"/>
</dbReference>
<dbReference type="PROSITE" id="PS50024">
    <property type="entry name" value="SEA"/>
    <property type="match status" value="1"/>
</dbReference>
<dbReference type="Gene3D" id="2.20.100.10">
    <property type="entry name" value="Thrombospondin type-1 (TSP1) repeat"/>
    <property type="match status" value="1"/>
</dbReference>
<dbReference type="Pfam" id="PF00090">
    <property type="entry name" value="TSP_1"/>
    <property type="match status" value="1"/>
</dbReference>
<dbReference type="Pfam" id="PF00008">
    <property type="entry name" value="EGF"/>
    <property type="match status" value="1"/>
</dbReference>
<keyword evidence="4 6" id="KW-1015">Disulfide bond</keyword>
<dbReference type="PRINTS" id="PR01705">
    <property type="entry name" value="TSP1REPEAT"/>
</dbReference>
<evidence type="ECO:0000256" key="6">
    <source>
        <dbReference type="PROSITE-ProRule" id="PRU00076"/>
    </source>
</evidence>
<accession>A0A9W9YJP1</accession>
<organism evidence="9 10">
    <name type="scientific">Desmophyllum pertusum</name>
    <dbReference type="NCBI Taxonomy" id="174260"/>
    <lineage>
        <taxon>Eukaryota</taxon>
        <taxon>Metazoa</taxon>
        <taxon>Cnidaria</taxon>
        <taxon>Anthozoa</taxon>
        <taxon>Hexacorallia</taxon>
        <taxon>Scleractinia</taxon>
        <taxon>Caryophylliina</taxon>
        <taxon>Caryophylliidae</taxon>
        <taxon>Desmophyllum</taxon>
    </lineage>
</organism>
<comment type="caution">
    <text evidence="9">The sequence shown here is derived from an EMBL/GenBank/DDBJ whole genome shotgun (WGS) entry which is preliminary data.</text>
</comment>
<keyword evidence="5" id="KW-0325">Glycoprotein</keyword>
<dbReference type="PANTHER" id="PTHR24049">
    <property type="entry name" value="CRUMBS FAMILY MEMBER"/>
    <property type="match status" value="1"/>
</dbReference>
<evidence type="ECO:0000313" key="9">
    <source>
        <dbReference type="EMBL" id="KAJ7353827.1"/>
    </source>
</evidence>
<keyword evidence="10" id="KW-1185">Reference proteome</keyword>
<name>A0A9W9YJP1_9CNID</name>
<dbReference type="EMBL" id="MU827340">
    <property type="protein sequence ID" value="KAJ7353827.1"/>
    <property type="molecule type" value="Genomic_DNA"/>
</dbReference>
<evidence type="ECO:0000259" key="8">
    <source>
        <dbReference type="PROSITE" id="PS50026"/>
    </source>
</evidence>
<dbReference type="Proteomes" id="UP001163046">
    <property type="component" value="Unassembled WGS sequence"/>
</dbReference>
<dbReference type="FunFam" id="2.10.25.10:FF:000173">
    <property type="entry name" value="Neurogenic locus notch protein 2"/>
    <property type="match status" value="1"/>
</dbReference>
<dbReference type="Gene3D" id="2.10.25.10">
    <property type="entry name" value="Laminin"/>
    <property type="match status" value="2"/>
</dbReference>
<dbReference type="InterPro" id="IPR036383">
    <property type="entry name" value="TSP1_rpt_sf"/>
</dbReference>
<proteinExistence type="predicted"/>
<dbReference type="SUPFAM" id="SSF57196">
    <property type="entry name" value="EGF/Laminin"/>
    <property type="match status" value="2"/>
</dbReference>
<dbReference type="InterPro" id="IPR000742">
    <property type="entry name" value="EGF"/>
</dbReference>
<feature type="disulfide bond" evidence="6">
    <location>
        <begin position="50"/>
        <end position="59"/>
    </location>
</feature>
<keyword evidence="3" id="KW-0677">Repeat</keyword>
<keyword evidence="1 6" id="KW-0245">EGF-like domain</keyword>
<keyword evidence="2" id="KW-0732">Signal</keyword>
<evidence type="ECO:0000313" key="10">
    <source>
        <dbReference type="Proteomes" id="UP001163046"/>
    </source>
</evidence>
<dbReference type="AlphaFoldDB" id="A0A9W9YJP1"/>
<protein>
    <submittedName>
        <fullName evidence="9">ADAM metallopeptidase with thrombospondin type 1 motif, 13</fullName>
        <ecNumber evidence="9">3.4.24.87</ecNumber>
    </submittedName>
</protein>
<evidence type="ECO:0000259" key="7">
    <source>
        <dbReference type="PROSITE" id="PS50024"/>
    </source>
</evidence>
<dbReference type="SMART" id="SM00209">
    <property type="entry name" value="TSP1"/>
    <property type="match status" value="1"/>
</dbReference>
<dbReference type="FunFam" id="2.20.100.10:FF:000002">
    <property type="entry name" value="Unc-5 netrin receptor C"/>
    <property type="match status" value="1"/>
</dbReference>
<evidence type="ECO:0000256" key="3">
    <source>
        <dbReference type="ARBA" id="ARBA00022737"/>
    </source>
</evidence>
<dbReference type="GO" id="GO:0016787">
    <property type="term" value="F:hydrolase activity"/>
    <property type="evidence" value="ECO:0007669"/>
    <property type="project" value="UniProtKB-KW"/>
</dbReference>
<dbReference type="InterPro" id="IPR000082">
    <property type="entry name" value="SEA_dom"/>
</dbReference>
<sequence length="216" mass="23369">MIGFTCSCTTESTYNCAATPGDPCSPDPCLNGGTCSADPSSLLGGFKCSCSLGYIGFNCGVEKEYLGFNCGTLKDDKCKPNPCANDGNCTRARDNPKGFTCNCTSAYTGDICENKIVHGNWSVWSPWPNCNKPCNNGSKTRKRLCNNPEPAFGGKDCDGPAIDSEPCNFHTCPAEEINYNVKLTDEVWNNKLANPNTKDYTDLKDKIKNDVKLCFG</sequence>